<evidence type="ECO:0000256" key="1">
    <source>
        <dbReference type="SAM" id="SignalP"/>
    </source>
</evidence>
<protein>
    <recommendedName>
        <fullName evidence="2">DUF7888 domain-containing protein</fullName>
    </recommendedName>
</protein>
<dbReference type="Pfam" id="PF25411">
    <property type="entry name" value="DUF7888"/>
    <property type="match status" value="1"/>
</dbReference>
<dbReference type="Proteomes" id="UP001556367">
    <property type="component" value="Unassembled WGS sequence"/>
</dbReference>
<evidence type="ECO:0000259" key="2">
    <source>
        <dbReference type="Pfam" id="PF25411"/>
    </source>
</evidence>
<accession>A0ABR3IZJ5</accession>
<evidence type="ECO:0000313" key="3">
    <source>
        <dbReference type="EMBL" id="KAL0948796.1"/>
    </source>
</evidence>
<reference evidence="4" key="1">
    <citation type="submission" date="2024-06" db="EMBL/GenBank/DDBJ databases">
        <title>Multi-omics analyses provide insights into the biosynthesis of the anticancer antibiotic pleurotin in Hohenbuehelia grisea.</title>
        <authorList>
            <person name="Weaver J.A."/>
            <person name="Alberti F."/>
        </authorList>
    </citation>
    <scope>NUCLEOTIDE SEQUENCE [LARGE SCALE GENOMIC DNA]</scope>
    <source>
        <strain evidence="4">T-177</strain>
    </source>
</reference>
<sequence>MLIHFARIAFVLFFVARSVKSAILVPSTDVTTGKSEIAREMVIGNGTDIEPRQVVQIAKVATKAIEGIIDIVNKIQDGIKKDNIARGDFTQHLVRDMHQKYPQFNWIICHVKHTTKFDGKQGVDWGHRHQEFDIKVGGTIGYEIYNFKSGEFWRKGDGGYLNWAYIGKVLKVDQNGKHIVFGKP</sequence>
<keyword evidence="1" id="KW-0732">Signal</keyword>
<comment type="caution">
    <text evidence="3">The sequence shown here is derived from an EMBL/GenBank/DDBJ whole genome shotgun (WGS) entry which is preliminary data.</text>
</comment>
<proteinExistence type="predicted"/>
<evidence type="ECO:0000313" key="4">
    <source>
        <dbReference type="Proteomes" id="UP001556367"/>
    </source>
</evidence>
<name>A0ABR3IZJ5_9AGAR</name>
<dbReference type="InterPro" id="IPR057210">
    <property type="entry name" value="DUF7888"/>
</dbReference>
<dbReference type="EMBL" id="JASNQZ010000012">
    <property type="protein sequence ID" value="KAL0948796.1"/>
    <property type="molecule type" value="Genomic_DNA"/>
</dbReference>
<organism evidence="3 4">
    <name type="scientific">Hohenbuehelia grisea</name>
    <dbReference type="NCBI Taxonomy" id="104357"/>
    <lineage>
        <taxon>Eukaryota</taxon>
        <taxon>Fungi</taxon>
        <taxon>Dikarya</taxon>
        <taxon>Basidiomycota</taxon>
        <taxon>Agaricomycotina</taxon>
        <taxon>Agaricomycetes</taxon>
        <taxon>Agaricomycetidae</taxon>
        <taxon>Agaricales</taxon>
        <taxon>Pleurotineae</taxon>
        <taxon>Pleurotaceae</taxon>
        <taxon>Hohenbuehelia</taxon>
    </lineage>
</organism>
<keyword evidence="4" id="KW-1185">Reference proteome</keyword>
<feature type="signal peptide" evidence="1">
    <location>
        <begin position="1"/>
        <end position="21"/>
    </location>
</feature>
<feature type="chain" id="PRO_5045361163" description="DUF7888 domain-containing protein" evidence="1">
    <location>
        <begin position="22"/>
        <end position="184"/>
    </location>
</feature>
<feature type="domain" description="DUF7888" evidence="2">
    <location>
        <begin position="58"/>
        <end position="166"/>
    </location>
</feature>
<gene>
    <name evidence="3" type="ORF">HGRIS_008926</name>
</gene>